<evidence type="ECO:0000313" key="2">
    <source>
        <dbReference type="Proteomes" id="UP000499080"/>
    </source>
</evidence>
<reference evidence="1 2" key="1">
    <citation type="journal article" date="2019" name="Sci. Rep.">
        <title>Orb-weaving spider Araneus ventricosus genome elucidates the spidroin gene catalogue.</title>
        <authorList>
            <person name="Kono N."/>
            <person name="Nakamura H."/>
            <person name="Ohtoshi R."/>
            <person name="Moran D.A.P."/>
            <person name="Shinohara A."/>
            <person name="Yoshida Y."/>
            <person name="Fujiwara M."/>
            <person name="Mori M."/>
            <person name="Tomita M."/>
            <person name="Arakawa K."/>
        </authorList>
    </citation>
    <scope>NUCLEOTIDE SEQUENCE [LARGE SCALE GENOMIC DNA]</scope>
</reference>
<accession>A0A4Y2SH08</accession>
<sequence length="120" mass="13233">MQNEKEMRCNVVMKEIMSPIHLINGAGGIHQIRVGQSTDIIQCRVSDAIHDLTFTVMLLIVRHDCNQCMGLSHDGDLSYNINAVNGLTHPTEYAHRPMLVSDAHPLITGSPILTDYNPGA</sequence>
<protein>
    <submittedName>
        <fullName evidence="1">Uncharacterized protein</fullName>
    </submittedName>
</protein>
<dbReference type="AlphaFoldDB" id="A0A4Y2SH08"/>
<dbReference type="Proteomes" id="UP000499080">
    <property type="component" value="Unassembled WGS sequence"/>
</dbReference>
<evidence type="ECO:0000313" key="1">
    <source>
        <dbReference type="EMBL" id="GBN87191.1"/>
    </source>
</evidence>
<comment type="caution">
    <text evidence="1">The sequence shown here is derived from an EMBL/GenBank/DDBJ whole genome shotgun (WGS) entry which is preliminary data.</text>
</comment>
<proteinExistence type="predicted"/>
<keyword evidence="2" id="KW-1185">Reference proteome</keyword>
<name>A0A4Y2SH08_ARAVE</name>
<dbReference type="EMBL" id="BGPR01021679">
    <property type="protein sequence ID" value="GBN87191.1"/>
    <property type="molecule type" value="Genomic_DNA"/>
</dbReference>
<organism evidence="1 2">
    <name type="scientific">Araneus ventricosus</name>
    <name type="common">Orbweaver spider</name>
    <name type="synonym">Epeira ventricosa</name>
    <dbReference type="NCBI Taxonomy" id="182803"/>
    <lineage>
        <taxon>Eukaryota</taxon>
        <taxon>Metazoa</taxon>
        <taxon>Ecdysozoa</taxon>
        <taxon>Arthropoda</taxon>
        <taxon>Chelicerata</taxon>
        <taxon>Arachnida</taxon>
        <taxon>Araneae</taxon>
        <taxon>Araneomorphae</taxon>
        <taxon>Entelegynae</taxon>
        <taxon>Araneoidea</taxon>
        <taxon>Araneidae</taxon>
        <taxon>Araneus</taxon>
    </lineage>
</organism>
<gene>
    <name evidence="1" type="ORF">AVEN_108631_1</name>
</gene>